<evidence type="ECO:0000313" key="1">
    <source>
        <dbReference type="EMBL" id="AUF82339.1"/>
    </source>
</evidence>
<sequence length="136" mass="15641">MFNRLKYDKCAAKSDLRDNVSIFSHTVDVNRFARDDTCRNVVGLTPTNGASTIGPYPNTHNHYKAWGDMVNLENDLRGQTREDSLCPSYKYIPNANVISNKTKYKKEQKPIDTTQKSNLPDCQMIDYDNLRNAYKK</sequence>
<dbReference type="EMBL" id="KY322437">
    <property type="protein sequence ID" value="AUF82339.1"/>
    <property type="molecule type" value="Genomic_DNA"/>
</dbReference>
<protein>
    <submittedName>
        <fullName evidence="1">Uncharacterized protein</fullName>
    </submittedName>
</protein>
<proteinExistence type="predicted"/>
<dbReference type="Proteomes" id="UP000244773">
    <property type="component" value="Segment"/>
</dbReference>
<reference evidence="1" key="1">
    <citation type="journal article" date="2018" name="Virology">
        <title>A giant virus infecting green algae encodes key fermentation genes.</title>
        <authorList>
            <person name="Schvarcz C.R."/>
            <person name="Steward G.F."/>
        </authorList>
    </citation>
    <scope>NUCLEOTIDE SEQUENCE [LARGE SCALE GENOMIC DNA]</scope>
</reference>
<name>A0A2P0VNL4_9VIRU</name>
<evidence type="ECO:0000313" key="2">
    <source>
        <dbReference type="Proteomes" id="UP000244773"/>
    </source>
</evidence>
<gene>
    <name evidence="1" type="ORF">TetV_247</name>
</gene>
<keyword evidence="2" id="KW-1185">Reference proteome</keyword>
<accession>A0A2P0VNL4</accession>
<organism evidence="1">
    <name type="scientific">Tetraselmis virus 1</name>
    <dbReference type="NCBI Taxonomy" id="2060617"/>
    <lineage>
        <taxon>Viruses</taxon>
        <taxon>Varidnaviria</taxon>
        <taxon>Bamfordvirae</taxon>
        <taxon>Nucleocytoviricota</taxon>
        <taxon>Megaviricetes</taxon>
        <taxon>Imitervirales</taxon>
        <taxon>Allomimiviridae</taxon>
        <taxon>Oceanusvirus</taxon>
        <taxon>Oceanusvirus kaneohense</taxon>
    </lineage>
</organism>